<dbReference type="Proteomes" id="UP000622890">
    <property type="component" value="Unassembled WGS sequence"/>
</dbReference>
<dbReference type="PANTHER" id="PTHR42951:SF4">
    <property type="entry name" value="ACYL-COENZYME A THIOESTERASE MBLAC2"/>
    <property type="match status" value="1"/>
</dbReference>
<feature type="chain" id="PRO_5037438754" evidence="3">
    <location>
        <begin position="29"/>
        <end position="318"/>
    </location>
</feature>
<accession>A0A934STJ3</accession>
<dbReference type="SMART" id="SM00849">
    <property type="entry name" value="Lactamase_B"/>
    <property type="match status" value="1"/>
</dbReference>
<dbReference type="CDD" id="cd16282">
    <property type="entry name" value="metallo-hydrolase-like_MBL-fold"/>
    <property type="match status" value="1"/>
</dbReference>
<gene>
    <name evidence="5" type="ORF">JJB74_10040</name>
</gene>
<dbReference type="InterPro" id="IPR050855">
    <property type="entry name" value="NDM-1-like"/>
</dbReference>
<reference evidence="5" key="1">
    <citation type="submission" date="2021-01" db="EMBL/GenBank/DDBJ databases">
        <title>Genome sequence of strain Noviherbaspirillum sp. DKR-6.</title>
        <authorList>
            <person name="Chaudhary D.K."/>
        </authorList>
    </citation>
    <scope>NUCLEOTIDE SEQUENCE</scope>
    <source>
        <strain evidence="5">DKR-6</strain>
    </source>
</reference>
<feature type="signal peptide" evidence="3">
    <location>
        <begin position="1"/>
        <end position="28"/>
    </location>
</feature>
<feature type="domain" description="Metallo-beta-lactamase" evidence="4">
    <location>
        <begin position="61"/>
        <end position="245"/>
    </location>
</feature>
<sequence length="318" mass="35210">MTTDRLPLRRLRLSLTCLLLLCAAPASHAVARALPMREIAQGVYLHQGLHEESSRANAGDIANVGFIVGSRCVAVIDTGGSFEVGRQLLHAIRLRSAKPICYVIHTHAHPDHVFGDAAFLSRRPVYVAHARYASTFGSRWSHYRRALVRELGQQRAGPGEMIAPGLTVTGQMSLDLGARTLLLRAWPTAHSNADLTIWDSRTGTLWLGDLLFERRVPALDGSINGWLDVLDEMRRLPVRLAVPGHGAPSRLWPGALEAQTTYLRELRQEVRAALRQGKTLAQAAEAASHDDAGQWLLFSEYQPRNVTAAYAELEWEKR</sequence>
<evidence type="ECO:0000256" key="3">
    <source>
        <dbReference type="SAM" id="SignalP"/>
    </source>
</evidence>
<evidence type="ECO:0000313" key="6">
    <source>
        <dbReference type="Proteomes" id="UP000622890"/>
    </source>
</evidence>
<evidence type="ECO:0000313" key="5">
    <source>
        <dbReference type="EMBL" id="MBK4734946.1"/>
    </source>
</evidence>
<dbReference type="GO" id="GO:0017001">
    <property type="term" value="P:antibiotic catabolic process"/>
    <property type="evidence" value="ECO:0007669"/>
    <property type="project" value="UniProtKB-ARBA"/>
</dbReference>
<evidence type="ECO:0000256" key="2">
    <source>
        <dbReference type="SAM" id="Coils"/>
    </source>
</evidence>
<dbReference type="AlphaFoldDB" id="A0A934STJ3"/>
<comment type="caution">
    <text evidence="5">The sequence shown here is derived from an EMBL/GenBank/DDBJ whole genome shotgun (WGS) entry which is preliminary data.</text>
</comment>
<proteinExistence type="inferred from homology"/>
<keyword evidence="2" id="KW-0175">Coiled coil</keyword>
<dbReference type="InterPro" id="IPR036866">
    <property type="entry name" value="RibonucZ/Hydroxyglut_hydro"/>
</dbReference>
<evidence type="ECO:0000256" key="1">
    <source>
        <dbReference type="ARBA" id="ARBA00005250"/>
    </source>
</evidence>
<organism evidence="5 6">
    <name type="scientific">Noviherbaspirillum pedocola</name>
    <dbReference type="NCBI Taxonomy" id="2801341"/>
    <lineage>
        <taxon>Bacteria</taxon>
        <taxon>Pseudomonadati</taxon>
        <taxon>Pseudomonadota</taxon>
        <taxon>Betaproteobacteria</taxon>
        <taxon>Burkholderiales</taxon>
        <taxon>Oxalobacteraceae</taxon>
        <taxon>Noviherbaspirillum</taxon>
    </lineage>
</organism>
<comment type="similarity">
    <text evidence="1">Belongs to the metallo-beta-lactamase superfamily. Class-B beta-lactamase family.</text>
</comment>
<keyword evidence="6" id="KW-1185">Reference proteome</keyword>
<dbReference type="InterPro" id="IPR030829">
    <property type="entry name" value="SoxH-rel_PQQ_2"/>
</dbReference>
<name>A0A934STJ3_9BURK</name>
<feature type="coiled-coil region" evidence="2">
    <location>
        <begin position="256"/>
        <end position="283"/>
    </location>
</feature>
<evidence type="ECO:0000259" key="4">
    <source>
        <dbReference type="SMART" id="SM00849"/>
    </source>
</evidence>
<dbReference type="PANTHER" id="PTHR42951">
    <property type="entry name" value="METALLO-BETA-LACTAMASE DOMAIN-CONTAINING"/>
    <property type="match status" value="1"/>
</dbReference>
<dbReference type="EMBL" id="JAEPBG010000003">
    <property type="protein sequence ID" value="MBK4734946.1"/>
    <property type="molecule type" value="Genomic_DNA"/>
</dbReference>
<dbReference type="SUPFAM" id="SSF56281">
    <property type="entry name" value="Metallo-hydrolase/oxidoreductase"/>
    <property type="match status" value="1"/>
</dbReference>
<dbReference type="Gene3D" id="3.60.15.10">
    <property type="entry name" value="Ribonuclease Z/Hydroxyacylglutathione hydrolase-like"/>
    <property type="match status" value="1"/>
</dbReference>
<dbReference type="NCBIfam" id="TIGR04559">
    <property type="entry name" value="SoxH_rel_PQQ_2"/>
    <property type="match status" value="1"/>
</dbReference>
<dbReference type="InterPro" id="IPR001279">
    <property type="entry name" value="Metallo-B-lactamas"/>
</dbReference>
<dbReference type="Pfam" id="PF00753">
    <property type="entry name" value="Lactamase_B"/>
    <property type="match status" value="1"/>
</dbReference>
<dbReference type="RefSeq" id="WP_200591713.1">
    <property type="nucleotide sequence ID" value="NZ_JAEPBG010000003.1"/>
</dbReference>
<protein>
    <submittedName>
        <fullName evidence="5">Quinoprotein relay system zinc metallohydrolase 2</fullName>
    </submittedName>
</protein>
<keyword evidence="3" id="KW-0732">Signal</keyword>